<evidence type="ECO:0000259" key="1">
    <source>
        <dbReference type="Pfam" id="PF04149"/>
    </source>
</evidence>
<sequence>MKHWCKSRYSGDESGACVGVATRPSDVHIRDSKNPDGPMLTVYTASWAAFVTLSPGR</sequence>
<dbReference type="Pfam" id="PF04149">
    <property type="entry name" value="DUF397"/>
    <property type="match status" value="1"/>
</dbReference>
<dbReference type="Proteomes" id="UP001223144">
    <property type="component" value="Unassembled WGS sequence"/>
</dbReference>
<evidence type="ECO:0000313" key="2">
    <source>
        <dbReference type="EMBL" id="MDH2388190.1"/>
    </source>
</evidence>
<accession>A0ABT6HHX0</accession>
<name>A0ABT6HHX0_9ACTN</name>
<evidence type="ECO:0000313" key="3">
    <source>
        <dbReference type="Proteomes" id="UP001223144"/>
    </source>
</evidence>
<organism evidence="2 3">
    <name type="scientific">Streptomyces chengmaiensis</name>
    <dbReference type="NCBI Taxonomy" id="3040919"/>
    <lineage>
        <taxon>Bacteria</taxon>
        <taxon>Bacillati</taxon>
        <taxon>Actinomycetota</taxon>
        <taxon>Actinomycetes</taxon>
        <taxon>Kitasatosporales</taxon>
        <taxon>Streptomycetaceae</taxon>
        <taxon>Streptomyces</taxon>
    </lineage>
</organism>
<reference evidence="2 3" key="1">
    <citation type="submission" date="2023-04" db="EMBL/GenBank/DDBJ databases">
        <title>Streptomyces chengmaiensis sp. nov. isolated from the stem of mangrove plant in Hainan.</title>
        <authorList>
            <person name="Huang X."/>
            <person name="Zhou S."/>
            <person name="Chu X."/>
            <person name="Xie Y."/>
            <person name="Lin Y."/>
        </authorList>
    </citation>
    <scope>NUCLEOTIDE SEQUENCE [LARGE SCALE GENOMIC DNA]</scope>
    <source>
        <strain evidence="2 3">HNM0663</strain>
    </source>
</reference>
<comment type="caution">
    <text evidence="2">The sequence shown here is derived from an EMBL/GenBank/DDBJ whole genome shotgun (WGS) entry which is preliminary data.</text>
</comment>
<dbReference type="InterPro" id="IPR007278">
    <property type="entry name" value="DUF397"/>
</dbReference>
<dbReference type="EMBL" id="JARWBG010000004">
    <property type="protein sequence ID" value="MDH2388190.1"/>
    <property type="molecule type" value="Genomic_DNA"/>
</dbReference>
<feature type="domain" description="DUF397" evidence="1">
    <location>
        <begin position="3"/>
        <end position="52"/>
    </location>
</feature>
<keyword evidence="3" id="KW-1185">Reference proteome</keyword>
<protein>
    <submittedName>
        <fullName evidence="2">DUF397 domain-containing protein</fullName>
    </submittedName>
</protein>
<proteinExistence type="predicted"/>
<gene>
    <name evidence="2" type="ORF">QCN29_05175</name>
</gene>